<sequence length="118" mass="11975">MLLVLDRQSVQPGGAVNAHGEGCTPGSDVTLSAAGEQIGTGTANDAGVFDIPLASGALGVGSHRVEALCGPVLLAALDVVLVTQLGSATATLTMLVFFLIIGLVIYRRRLLPLVSTHV</sequence>
<comment type="caution">
    <text evidence="2">The sequence shown here is derived from an EMBL/GenBank/DDBJ whole genome shotgun (WGS) entry which is preliminary data.</text>
</comment>
<evidence type="ECO:0000256" key="1">
    <source>
        <dbReference type="SAM" id="Phobius"/>
    </source>
</evidence>
<keyword evidence="1" id="KW-1133">Transmembrane helix</keyword>
<name>A0A848KQ78_9NOCA</name>
<organism evidence="2 3">
    <name type="scientific">Antrihabitans stalactiti</name>
    <dbReference type="NCBI Taxonomy" id="2584121"/>
    <lineage>
        <taxon>Bacteria</taxon>
        <taxon>Bacillati</taxon>
        <taxon>Actinomycetota</taxon>
        <taxon>Actinomycetes</taxon>
        <taxon>Mycobacteriales</taxon>
        <taxon>Nocardiaceae</taxon>
        <taxon>Antrihabitans</taxon>
    </lineage>
</organism>
<protein>
    <submittedName>
        <fullName evidence="2">Uncharacterized protein</fullName>
    </submittedName>
</protein>
<evidence type="ECO:0000313" key="3">
    <source>
        <dbReference type="Proteomes" id="UP000535543"/>
    </source>
</evidence>
<proteinExistence type="predicted"/>
<feature type="transmembrane region" description="Helical" evidence="1">
    <location>
        <begin position="85"/>
        <end position="106"/>
    </location>
</feature>
<dbReference type="EMBL" id="VCQU01000012">
    <property type="protein sequence ID" value="NMN98752.1"/>
    <property type="molecule type" value="Genomic_DNA"/>
</dbReference>
<keyword evidence="1" id="KW-0812">Transmembrane</keyword>
<keyword evidence="1" id="KW-0472">Membrane</keyword>
<evidence type="ECO:0000313" key="2">
    <source>
        <dbReference type="EMBL" id="NMN98752.1"/>
    </source>
</evidence>
<keyword evidence="3" id="KW-1185">Reference proteome</keyword>
<reference evidence="2 3" key="2">
    <citation type="submission" date="2020-06" db="EMBL/GenBank/DDBJ databases">
        <title>Antribacter stalactiti gen. nov., sp. nov., a new member of the family Nacardiaceae isolated from a cave.</title>
        <authorList>
            <person name="Kim I.S."/>
        </authorList>
    </citation>
    <scope>NUCLEOTIDE SEQUENCE [LARGE SCALE GENOMIC DNA]</scope>
    <source>
        <strain evidence="2 3">YC2-7</strain>
    </source>
</reference>
<accession>A0A848KQ78</accession>
<gene>
    <name evidence="2" type="ORF">FGL95_27335</name>
</gene>
<dbReference type="AlphaFoldDB" id="A0A848KQ78"/>
<dbReference type="Proteomes" id="UP000535543">
    <property type="component" value="Unassembled WGS sequence"/>
</dbReference>
<reference evidence="2 3" key="1">
    <citation type="submission" date="2019-05" db="EMBL/GenBank/DDBJ databases">
        <authorList>
            <person name="Lee S.D."/>
        </authorList>
    </citation>
    <scope>NUCLEOTIDE SEQUENCE [LARGE SCALE GENOMIC DNA]</scope>
    <source>
        <strain evidence="2 3">YC2-7</strain>
    </source>
</reference>